<name>A0ABQ1V2M3_9BACT</name>
<dbReference type="Pfam" id="PF14060">
    <property type="entry name" value="DUF4252"/>
    <property type="match status" value="1"/>
</dbReference>
<protein>
    <recommendedName>
        <fullName evidence="4">DUF4252 domain-containing protein</fullName>
    </recommendedName>
</protein>
<sequence length="179" mass="20180">MKKWISIMVLVMMAFAAQAQDDAIVKFFSKHMENEEFSRVYISPKMMQMAGGFLKSSAKDSDDEDAQEMGELISKVKGIRILSGEKVDGKALYDEAMGTLAHNKYEDLMDVQDKESSLKFMVREENGKVVELLMISGSNNEFTLLSMLGNFTYQDLNILAEKTDLPGMNEYSSGKKKDK</sequence>
<gene>
    <name evidence="2" type="ORF">GCM10011339_25180</name>
</gene>
<evidence type="ECO:0000256" key="1">
    <source>
        <dbReference type="SAM" id="SignalP"/>
    </source>
</evidence>
<evidence type="ECO:0000313" key="3">
    <source>
        <dbReference type="Proteomes" id="UP000647339"/>
    </source>
</evidence>
<evidence type="ECO:0008006" key="4">
    <source>
        <dbReference type="Google" id="ProtNLM"/>
    </source>
</evidence>
<comment type="caution">
    <text evidence="2">The sequence shown here is derived from an EMBL/GenBank/DDBJ whole genome shotgun (WGS) entry which is preliminary data.</text>
</comment>
<dbReference type="EMBL" id="BMIU01000011">
    <property type="protein sequence ID" value="GGF35748.1"/>
    <property type="molecule type" value="Genomic_DNA"/>
</dbReference>
<keyword evidence="1" id="KW-0732">Signal</keyword>
<feature type="signal peptide" evidence="1">
    <location>
        <begin position="1"/>
        <end position="19"/>
    </location>
</feature>
<reference evidence="3" key="1">
    <citation type="journal article" date="2019" name="Int. J. Syst. Evol. Microbiol.">
        <title>The Global Catalogue of Microorganisms (GCM) 10K type strain sequencing project: providing services to taxonomists for standard genome sequencing and annotation.</title>
        <authorList>
            <consortium name="The Broad Institute Genomics Platform"/>
            <consortium name="The Broad Institute Genome Sequencing Center for Infectious Disease"/>
            <person name="Wu L."/>
            <person name="Ma J."/>
        </authorList>
    </citation>
    <scope>NUCLEOTIDE SEQUENCE [LARGE SCALE GENOMIC DNA]</scope>
    <source>
        <strain evidence="3">CGMCC 1.15407</strain>
    </source>
</reference>
<accession>A0ABQ1V2M3</accession>
<dbReference type="Proteomes" id="UP000647339">
    <property type="component" value="Unassembled WGS sequence"/>
</dbReference>
<evidence type="ECO:0000313" key="2">
    <source>
        <dbReference type="EMBL" id="GGF35748.1"/>
    </source>
</evidence>
<organism evidence="2 3">
    <name type="scientific">Echinicola rosea</name>
    <dbReference type="NCBI Taxonomy" id="1807691"/>
    <lineage>
        <taxon>Bacteria</taxon>
        <taxon>Pseudomonadati</taxon>
        <taxon>Bacteroidota</taxon>
        <taxon>Cytophagia</taxon>
        <taxon>Cytophagales</taxon>
        <taxon>Cyclobacteriaceae</taxon>
        <taxon>Echinicola</taxon>
    </lineage>
</organism>
<dbReference type="InterPro" id="IPR025348">
    <property type="entry name" value="DUF4252"/>
</dbReference>
<keyword evidence="3" id="KW-1185">Reference proteome</keyword>
<proteinExistence type="predicted"/>
<dbReference type="RefSeq" id="WP_137401226.1">
    <property type="nucleotide sequence ID" value="NZ_BMIU01000011.1"/>
</dbReference>
<feature type="chain" id="PRO_5047206259" description="DUF4252 domain-containing protein" evidence="1">
    <location>
        <begin position="20"/>
        <end position="179"/>
    </location>
</feature>